<keyword evidence="7" id="KW-0813">Transport</keyword>
<dbReference type="GO" id="GO:0005886">
    <property type="term" value="C:plasma membrane"/>
    <property type="evidence" value="ECO:0007669"/>
    <property type="project" value="TreeGrafter"/>
</dbReference>
<dbReference type="EMBL" id="PGGS01000742">
    <property type="protein sequence ID" value="PNH02004.1"/>
    <property type="molecule type" value="Genomic_DNA"/>
</dbReference>
<evidence type="ECO:0000256" key="2">
    <source>
        <dbReference type="ARBA" id="ARBA00006921"/>
    </source>
</evidence>
<evidence type="ECO:0000313" key="8">
    <source>
        <dbReference type="EMBL" id="PNH02004.1"/>
    </source>
</evidence>
<evidence type="ECO:0000256" key="5">
    <source>
        <dbReference type="ARBA" id="ARBA00022989"/>
    </source>
</evidence>
<keyword evidence="7" id="KW-0186">Copper</keyword>
<organism evidence="8 9">
    <name type="scientific">Tetrabaena socialis</name>
    <dbReference type="NCBI Taxonomy" id="47790"/>
    <lineage>
        <taxon>Eukaryota</taxon>
        <taxon>Viridiplantae</taxon>
        <taxon>Chlorophyta</taxon>
        <taxon>core chlorophytes</taxon>
        <taxon>Chlorophyceae</taxon>
        <taxon>CS clade</taxon>
        <taxon>Chlamydomonadales</taxon>
        <taxon>Tetrabaenaceae</taxon>
        <taxon>Tetrabaena</taxon>
    </lineage>
</organism>
<evidence type="ECO:0000256" key="3">
    <source>
        <dbReference type="ARBA" id="ARBA00022692"/>
    </source>
</evidence>
<feature type="transmembrane region" description="Helical" evidence="7">
    <location>
        <begin position="162"/>
        <end position="181"/>
    </location>
</feature>
<keyword evidence="5 7" id="KW-1133">Transmembrane helix</keyword>
<reference evidence="8 9" key="1">
    <citation type="journal article" date="2017" name="Mol. Biol. Evol.">
        <title>The 4-celled Tetrabaena socialis nuclear genome reveals the essential components for genetic control of cell number at the origin of multicellularity in the volvocine lineage.</title>
        <authorList>
            <person name="Featherston J."/>
            <person name="Arakaki Y."/>
            <person name="Hanschen E.R."/>
            <person name="Ferris P.J."/>
            <person name="Michod R.E."/>
            <person name="Olson B.J.S.C."/>
            <person name="Nozaki H."/>
            <person name="Durand P.M."/>
        </authorList>
    </citation>
    <scope>NUCLEOTIDE SEQUENCE [LARGE SCALE GENOMIC DNA]</scope>
    <source>
        <strain evidence="8 9">NIES-571</strain>
    </source>
</reference>
<keyword evidence="7" id="KW-0406">Ion transport</keyword>
<evidence type="ECO:0000256" key="4">
    <source>
        <dbReference type="ARBA" id="ARBA00022796"/>
    </source>
</evidence>
<name>A0A2J7ZP06_9CHLO</name>
<protein>
    <recommendedName>
        <fullName evidence="7">Copper transport protein</fullName>
    </recommendedName>
</protein>
<evidence type="ECO:0000256" key="7">
    <source>
        <dbReference type="RuleBase" id="RU367022"/>
    </source>
</evidence>
<proteinExistence type="inferred from homology"/>
<evidence type="ECO:0000256" key="1">
    <source>
        <dbReference type="ARBA" id="ARBA00004141"/>
    </source>
</evidence>
<evidence type="ECO:0000256" key="6">
    <source>
        <dbReference type="ARBA" id="ARBA00023136"/>
    </source>
</evidence>
<comment type="caution">
    <text evidence="8">The sequence shown here is derived from an EMBL/GenBank/DDBJ whole genome shotgun (WGS) entry which is preliminary data.</text>
</comment>
<dbReference type="Pfam" id="PF04145">
    <property type="entry name" value="Ctr"/>
    <property type="match status" value="1"/>
</dbReference>
<feature type="transmembrane region" description="Helical" evidence="7">
    <location>
        <begin position="87"/>
        <end position="104"/>
    </location>
</feature>
<dbReference type="Proteomes" id="UP000236333">
    <property type="component" value="Unassembled WGS sequence"/>
</dbReference>
<keyword evidence="6 7" id="KW-0472">Membrane</keyword>
<sequence>MNGLCGQTIATNLVVLGLIAVLLLSMPILRGAPTASPMMHEMHTDEHADHVMAHQMAQQDKAMPMVMTFEFGSRATLWFGFLSTDSAVSYLAVLAGVGLLAAVHEGLTVYRQTRGGAAAEDQEAVRGLKAAAASPRERLHNAALHVLSMGIAYLLMLAVMSYNFGVFLAVLLGFGAGYYYYNDWAGAPAVRSDPCHGR</sequence>
<comment type="subcellular location">
    <subcellularLocation>
        <location evidence="1 7">Membrane</location>
        <topology evidence="1 7">Multi-pass membrane protein</topology>
    </subcellularLocation>
</comment>
<evidence type="ECO:0000313" key="9">
    <source>
        <dbReference type="Proteomes" id="UP000236333"/>
    </source>
</evidence>
<dbReference type="PANTHER" id="PTHR12483">
    <property type="entry name" value="SOLUTE CARRIER FAMILY 31 COPPER TRANSPORTERS"/>
    <property type="match status" value="1"/>
</dbReference>
<dbReference type="AlphaFoldDB" id="A0A2J7ZP06"/>
<keyword evidence="9" id="KW-1185">Reference proteome</keyword>
<dbReference type="PANTHER" id="PTHR12483:SF27">
    <property type="entry name" value="COPPER TRANSPORT PROTEIN CTR1"/>
    <property type="match status" value="1"/>
</dbReference>
<dbReference type="GO" id="GO:0005375">
    <property type="term" value="F:copper ion transmembrane transporter activity"/>
    <property type="evidence" value="ECO:0007669"/>
    <property type="project" value="UniProtKB-UniRule"/>
</dbReference>
<keyword evidence="3 7" id="KW-0812">Transmembrane</keyword>
<gene>
    <name evidence="8" type="ORF">TSOC_012056</name>
</gene>
<comment type="similarity">
    <text evidence="2 7">Belongs to the copper transporter (Ctr) (TC 1.A.56) family. SLC31A subfamily.</text>
</comment>
<dbReference type="OrthoDB" id="73901at2759"/>
<dbReference type="InterPro" id="IPR007274">
    <property type="entry name" value="Cop_transporter"/>
</dbReference>
<accession>A0A2J7ZP06</accession>
<keyword evidence="4 7" id="KW-0187">Copper transport</keyword>